<comment type="caution">
    <text evidence="1">The sequence shown here is derived from an EMBL/GenBank/DDBJ whole genome shotgun (WGS) entry which is preliminary data.</text>
</comment>
<protein>
    <submittedName>
        <fullName evidence="1">Uncharacterized protein</fullName>
    </submittedName>
</protein>
<dbReference type="Proteomes" id="UP000755585">
    <property type="component" value="Unassembled WGS sequence"/>
</dbReference>
<keyword evidence="2" id="KW-1185">Reference proteome</keyword>
<accession>A0ABS4UQY3</accession>
<dbReference type="RefSeq" id="WP_209696916.1">
    <property type="nucleotide sequence ID" value="NZ_BAAAVU010000001.1"/>
</dbReference>
<reference evidence="1 2" key="1">
    <citation type="submission" date="2021-03" db="EMBL/GenBank/DDBJ databases">
        <title>Sequencing the genomes of 1000 actinobacteria strains.</title>
        <authorList>
            <person name="Klenk H.-P."/>
        </authorList>
    </citation>
    <scope>NUCLEOTIDE SEQUENCE [LARGE SCALE GENOMIC DNA]</scope>
    <source>
        <strain evidence="1 2">DSM 18824</strain>
    </source>
</reference>
<evidence type="ECO:0000313" key="2">
    <source>
        <dbReference type="Proteomes" id="UP000755585"/>
    </source>
</evidence>
<sequence>MQAEPAELSRRGTCAGQTGVDRVELGRDVYGDPAVGGCEEDPPAVHGELLLDGLWEEVADGKRMTGGAGEVLRGLYGRDERT</sequence>
<name>A0ABS4UQY3_9ACTN</name>
<gene>
    <name evidence="1" type="ORF">JOF29_005159</name>
</gene>
<proteinExistence type="predicted"/>
<evidence type="ECO:0000313" key="1">
    <source>
        <dbReference type="EMBL" id="MBP2354049.1"/>
    </source>
</evidence>
<dbReference type="EMBL" id="JAGINT010000002">
    <property type="protein sequence ID" value="MBP2354049.1"/>
    <property type="molecule type" value="Genomic_DNA"/>
</dbReference>
<organism evidence="1 2">
    <name type="scientific">Kribbella aluminosa</name>
    <dbReference type="NCBI Taxonomy" id="416017"/>
    <lineage>
        <taxon>Bacteria</taxon>
        <taxon>Bacillati</taxon>
        <taxon>Actinomycetota</taxon>
        <taxon>Actinomycetes</taxon>
        <taxon>Propionibacteriales</taxon>
        <taxon>Kribbellaceae</taxon>
        <taxon>Kribbella</taxon>
    </lineage>
</organism>